<feature type="transmembrane region" description="Helical" evidence="1">
    <location>
        <begin position="280"/>
        <end position="298"/>
    </location>
</feature>
<protein>
    <submittedName>
        <fullName evidence="3">CO dehydrogenase/acetyl-CoA synthase delta subunit</fullName>
    </submittedName>
</protein>
<dbReference type="Gene3D" id="3.40.50.11600">
    <property type="match status" value="1"/>
</dbReference>
<evidence type="ECO:0000313" key="4">
    <source>
        <dbReference type="Proteomes" id="UP000295504"/>
    </source>
</evidence>
<evidence type="ECO:0000313" key="3">
    <source>
        <dbReference type="EMBL" id="TCQ03235.1"/>
    </source>
</evidence>
<keyword evidence="1" id="KW-1133">Transmembrane helix</keyword>
<accession>A0A4R2TPK8</accession>
<feature type="domain" description="CO dehydrogenase/acetyl-CoA synthase delta subunit TIM barrel" evidence="2">
    <location>
        <begin position="67"/>
        <end position="190"/>
    </location>
</feature>
<feature type="transmembrane region" description="Helical" evidence="1">
    <location>
        <begin position="310"/>
        <end position="332"/>
    </location>
</feature>
<dbReference type="EMBL" id="SLYC01000010">
    <property type="protein sequence ID" value="TCQ03235.1"/>
    <property type="molecule type" value="Genomic_DNA"/>
</dbReference>
<evidence type="ECO:0000259" key="2">
    <source>
        <dbReference type="Pfam" id="PF03599"/>
    </source>
</evidence>
<evidence type="ECO:0000256" key="1">
    <source>
        <dbReference type="SAM" id="Phobius"/>
    </source>
</evidence>
<sequence>MWELERNKDKCCSNEKEIDSSLSFQNPNRHWIVGEIYTPICKVLQVSTKLTIFDTIYSWKVRWGINRMNYKVDPGIYCIGNPDDKSPVLVTANYKMSFDMLRKELSDKDAWILVLDTKGVNVWCAAGKGTFGTDELVSKIKSTRLLELVSHRTIILPQLGAPGISAHEVYKRTGFKVIYGPVRASDIKEFLKNNLVATPQMRKVNFNIFDRLILTPIEIVNLIKPSIYIISTAFSLNLLTNTFFSIELFSVIDLCGYIGALTIGCIIVPLLLPWIPGKSFAFKGWLLGLSWVLLLLAVNNSMMGILRQLSYMLIFPSLSAFVAVNFTGSSTYTSFSGVMKEMKIAIPSIAISMVVGIFLLILGSIV</sequence>
<feature type="transmembrane region" description="Helical" evidence="1">
    <location>
        <begin position="344"/>
        <end position="365"/>
    </location>
</feature>
<dbReference type="Proteomes" id="UP000295504">
    <property type="component" value="Unassembled WGS sequence"/>
</dbReference>
<dbReference type="NCBIfam" id="NF040863">
    <property type="entry name" value="HgcA_corrinoid"/>
    <property type="match status" value="1"/>
</dbReference>
<keyword evidence="4" id="KW-1185">Reference proteome</keyword>
<proteinExistence type="predicted"/>
<keyword evidence="1" id="KW-0812">Transmembrane</keyword>
<feature type="transmembrane region" description="Helical" evidence="1">
    <location>
        <begin position="251"/>
        <end position="274"/>
    </location>
</feature>
<dbReference type="Pfam" id="PF03599">
    <property type="entry name" value="CdhD"/>
    <property type="match status" value="1"/>
</dbReference>
<dbReference type="RefSeq" id="WP_132848059.1">
    <property type="nucleotide sequence ID" value="NZ_CP058648.1"/>
</dbReference>
<dbReference type="AlphaFoldDB" id="A0A4R2TPK8"/>
<organism evidence="3 4">
    <name type="scientific">Serpentinicella alkaliphila</name>
    <dbReference type="NCBI Taxonomy" id="1734049"/>
    <lineage>
        <taxon>Bacteria</taxon>
        <taxon>Bacillati</taxon>
        <taxon>Bacillota</taxon>
        <taxon>Clostridia</taxon>
        <taxon>Peptostreptococcales</taxon>
        <taxon>Natronincolaceae</taxon>
        <taxon>Serpentinicella</taxon>
    </lineage>
</organism>
<keyword evidence="1" id="KW-0472">Membrane</keyword>
<dbReference type="InterPro" id="IPR016041">
    <property type="entry name" value="Ac-CoA_synth_d_su_TIM-brl"/>
</dbReference>
<gene>
    <name evidence="3" type="ORF">EDD79_101023</name>
</gene>
<comment type="caution">
    <text evidence="3">The sequence shown here is derived from an EMBL/GenBank/DDBJ whole genome shotgun (WGS) entry which is preliminary data.</text>
</comment>
<dbReference type="OrthoDB" id="2079583at2"/>
<name>A0A4R2TPK8_9FIRM</name>
<reference evidence="3 4" key="1">
    <citation type="submission" date="2019-03" db="EMBL/GenBank/DDBJ databases">
        <title>Genomic Encyclopedia of Type Strains, Phase IV (KMG-IV): sequencing the most valuable type-strain genomes for metagenomic binning, comparative biology and taxonomic classification.</title>
        <authorList>
            <person name="Goeker M."/>
        </authorList>
    </citation>
    <scope>NUCLEOTIDE SEQUENCE [LARGE SCALE GENOMIC DNA]</scope>
    <source>
        <strain evidence="3 4">DSM 100013</strain>
    </source>
</reference>